<comment type="similarity">
    <text evidence="3">Belongs to the Nudix hydrolase family. NudC subfamily.</text>
</comment>
<reference evidence="12 13" key="1">
    <citation type="journal article" date="2013" name="Genome Announc.">
        <title>Genome Sequence of Hydrothermal Arsenic-Respiring Bacterium Marinobacter santoriniensis NKSG1T.</title>
        <authorList>
            <person name="Handley K.M."/>
            <person name="Upton M."/>
            <person name="Beatson S.A."/>
            <person name="Hery M."/>
            <person name="Lloyd J.R."/>
        </authorList>
    </citation>
    <scope>NUCLEOTIDE SEQUENCE [LARGE SCALE GENOMIC DNA]</scope>
    <source>
        <strain evidence="12 13">NKSG1</strain>
    </source>
</reference>
<feature type="domain" description="Nudix hydrolase" evidence="11">
    <location>
        <begin position="154"/>
        <end position="278"/>
    </location>
</feature>
<dbReference type="GO" id="GO:0006742">
    <property type="term" value="P:NADP+ catabolic process"/>
    <property type="evidence" value="ECO:0007669"/>
    <property type="project" value="TreeGrafter"/>
</dbReference>
<dbReference type="GO" id="GO:0005829">
    <property type="term" value="C:cytosol"/>
    <property type="evidence" value="ECO:0007669"/>
    <property type="project" value="TreeGrafter"/>
</dbReference>
<accession>M7D938</accession>
<dbReference type="InterPro" id="IPR049734">
    <property type="entry name" value="NudC-like_C"/>
</dbReference>
<comment type="cofactor">
    <cofactor evidence="2">
        <name>Zn(2+)</name>
        <dbReference type="ChEBI" id="CHEBI:29105"/>
    </cofactor>
</comment>
<dbReference type="Proteomes" id="UP000011960">
    <property type="component" value="Unassembled WGS sequence"/>
</dbReference>
<evidence type="ECO:0000313" key="12">
    <source>
        <dbReference type="EMBL" id="EMP57238.1"/>
    </source>
</evidence>
<dbReference type="AlphaFoldDB" id="M7D938"/>
<keyword evidence="5" id="KW-0479">Metal-binding</keyword>
<keyword evidence="8" id="KW-0520">NAD</keyword>
<dbReference type="InterPro" id="IPR050241">
    <property type="entry name" value="NAD-cap_RNA_hydrolase_NudC"/>
</dbReference>
<keyword evidence="6 10" id="KW-0378">Hydrolase</keyword>
<dbReference type="PATRIC" id="fig|1288826.3.peg.265"/>
<evidence type="ECO:0000256" key="9">
    <source>
        <dbReference type="ARBA" id="ARBA00023679"/>
    </source>
</evidence>
<dbReference type="GO" id="GO:0019677">
    <property type="term" value="P:NAD+ catabolic process"/>
    <property type="evidence" value="ECO:0007669"/>
    <property type="project" value="TreeGrafter"/>
</dbReference>
<dbReference type="Gene3D" id="3.90.79.10">
    <property type="entry name" value="Nucleoside Triphosphate Pyrophosphohydrolase"/>
    <property type="match status" value="1"/>
</dbReference>
<dbReference type="OrthoDB" id="9791656at2"/>
<protein>
    <recommendedName>
        <fullName evidence="4">NAD(+) diphosphatase</fullName>
        <ecNumber evidence="4">3.6.1.22</ecNumber>
    </recommendedName>
</protein>
<evidence type="ECO:0000313" key="13">
    <source>
        <dbReference type="Proteomes" id="UP000011960"/>
    </source>
</evidence>
<dbReference type="Pfam" id="PF00293">
    <property type="entry name" value="NUDIX"/>
    <property type="match status" value="1"/>
</dbReference>
<dbReference type="PROSITE" id="PS00893">
    <property type="entry name" value="NUDIX_BOX"/>
    <property type="match status" value="1"/>
</dbReference>
<proteinExistence type="inferred from homology"/>
<comment type="cofactor">
    <cofactor evidence="1">
        <name>Mg(2+)</name>
        <dbReference type="ChEBI" id="CHEBI:18420"/>
    </cofactor>
</comment>
<evidence type="ECO:0000256" key="5">
    <source>
        <dbReference type="ARBA" id="ARBA00022723"/>
    </source>
</evidence>
<dbReference type="InterPro" id="IPR015797">
    <property type="entry name" value="NUDIX_hydrolase-like_dom_sf"/>
</dbReference>
<evidence type="ECO:0000256" key="4">
    <source>
        <dbReference type="ARBA" id="ARBA00012381"/>
    </source>
</evidence>
<dbReference type="CDD" id="cd03429">
    <property type="entry name" value="NUDIX_NADH_pyrophosphatase_Nudt13"/>
    <property type="match status" value="1"/>
</dbReference>
<evidence type="ECO:0000256" key="3">
    <source>
        <dbReference type="ARBA" id="ARBA00009595"/>
    </source>
</evidence>
<dbReference type="STRING" id="1288826.MSNKSG1_01408"/>
<dbReference type="eggNOG" id="COG2816">
    <property type="taxonomic scope" value="Bacteria"/>
</dbReference>
<dbReference type="GO" id="GO:0035529">
    <property type="term" value="F:NADH pyrophosphatase activity"/>
    <property type="evidence" value="ECO:0007669"/>
    <property type="project" value="TreeGrafter"/>
</dbReference>
<dbReference type="SUPFAM" id="SSF55811">
    <property type="entry name" value="Nudix"/>
    <property type="match status" value="2"/>
</dbReference>
<evidence type="ECO:0000256" key="10">
    <source>
        <dbReference type="RuleBase" id="RU003476"/>
    </source>
</evidence>
<dbReference type="PROSITE" id="PS51462">
    <property type="entry name" value="NUDIX"/>
    <property type="match status" value="1"/>
</dbReference>
<organism evidence="12 13">
    <name type="scientific">Marinobacter santoriniensis NKSG1</name>
    <dbReference type="NCBI Taxonomy" id="1288826"/>
    <lineage>
        <taxon>Bacteria</taxon>
        <taxon>Pseudomonadati</taxon>
        <taxon>Pseudomonadota</taxon>
        <taxon>Gammaproteobacteria</taxon>
        <taxon>Pseudomonadales</taxon>
        <taxon>Marinobacteraceae</taxon>
        <taxon>Marinobacter</taxon>
    </lineage>
</organism>
<gene>
    <name evidence="12" type="ORF">MSNKSG1_01408</name>
</gene>
<dbReference type="InterPro" id="IPR015376">
    <property type="entry name" value="Znr_NADH_PPase"/>
</dbReference>
<evidence type="ECO:0000256" key="8">
    <source>
        <dbReference type="ARBA" id="ARBA00023027"/>
    </source>
</evidence>
<evidence type="ECO:0000256" key="7">
    <source>
        <dbReference type="ARBA" id="ARBA00022842"/>
    </source>
</evidence>
<name>M7D938_9GAMM</name>
<evidence type="ECO:0000256" key="1">
    <source>
        <dbReference type="ARBA" id="ARBA00001946"/>
    </source>
</evidence>
<dbReference type="InterPro" id="IPR000086">
    <property type="entry name" value="NUDIX_hydrolase_dom"/>
</dbReference>
<dbReference type="EMBL" id="APAT01000005">
    <property type="protein sequence ID" value="EMP57238.1"/>
    <property type="molecule type" value="Genomic_DNA"/>
</dbReference>
<keyword evidence="7" id="KW-0460">Magnesium</keyword>
<dbReference type="EC" id="3.6.1.22" evidence="4"/>
<dbReference type="PANTHER" id="PTHR42904:SF6">
    <property type="entry name" value="NAD-CAPPED RNA HYDROLASE NUDT12"/>
    <property type="match status" value="1"/>
</dbReference>
<dbReference type="InterPro" id="IPR020476">
    <property type="entry name" value="Nudix_hydrolase"/>
</dbReference>
<dbReference type="Gene3D" id="3.90.79.20">
    <property type="match status" value="1"/>
</dbReference>
<dbReference type="NCBIfam" id="NF001299">
    <property type="entry name" value="PRK00241.1"/>
    <property type="match status" value="1"/>
</dbReference>
<evidence type="ECO:0000256" key="2">
    <source>
        <dbReference type="ARBA" id="ARBA00001947"/>
    </source>
</evidence>
<keyword evidence="13" id="KW-1185">Reference proteome</keyword>
<comment type="caution">
    <text evidence="12">The sequence shown here is derived from an EMBL/GenBank/DDBJ whole genome shotgun (WGS) entry which is preliminary data.</text>
</comment>
<evidence type="ECO:0000256" key="6">
    <source>
        <dbReference type="ARBA" id="ARBA00022801"/>
    </source>
</evidence>
<dbReference type="Pfam" id="PF09297">
    <property type="entry name" value="Zn_ribbon_NUD"/>
    <property type="match status" value="1"/>
</dbReference>
<dbReference type="InterPro" id="IPR020084">
    <property type="entry name" value="NUDIX_hydrolase_CS"/>
</dbReference>
<dbReference type="GO" id="GO:0046872">
    <property type="term" value="F:metal ion binding"/>
    <property type="evidence" value="ECO:0007669"/>
    <property type="project" value="UniProtKB-KW"/>
</dbReference>
<dbReference type="PRINTS" id="PR00502">
    <property type="entry name" value="NUDIXFAMILY"/>
</dbReference>
<dbReference type="PANTHER" id="PTHR42904">
    <property type="entry name" value="NUDIX HYDROLASE, NUDC SUBFAMILY"/>
    <property type="match status" value="1"/>
</dbReference>
<comment type="catalytic activity">
    <reaction evidence="9">
        <text>a 5'-end NAD(+)-phospho-ribonucleoside in mRNA + H2O = a 5'-end phospho-adenosine-phospho-ribonucleoside in mRNA + beta-nicotinamide D-ribonucleotide + 2 H(+)</text>
        <dbReference type="Rhea" id="RHEA:60876"/>
        <dbReference type="Rhea" id="RHEA-COMP:15698"/>
        <dbReference type="Rhea" id="RHEA-COMP:15719"/>
        <dbReference type="ChEBI" id="CHEBI:14649"/>
        <dbReference type="ChEBI" id="CHEBI:15377"/>
        <dbReference type="ChEBI" id="CHEBI:15378"/>
        <dbReference type="ChEBI" id="CHEBI:144029"/>
        <dbReference type="ChEBI" id="CHEBI:144051"/>
    </reaction>
    <physiologicalReaction direction="left-to-right" evidence="9">
        <dbReference type="Rhea" id="RHEA:60877"/>
    </physiologicalReaction>
</comment>
<evidence type="ECO:0000259" key="11">
    <source>
        <dbReference type="PROSITE" id="PS51462"/>
    </source>
</evidence>
<sequence>MWYIAVLFQRKRRSPPMSTSDWNPGWTTEPPDHTARFLLVSGSDIVKPRNGWLHAGEQTRLQDLSTGPVSLGTSGERPLYVAEISELPPEAEPVSLREALLAGEEAPAALLSTGLQVLQWWRDHRYCGRCGQETGLHARERAKWCDACGIPWYPRIAPCVIVVIRKQDRFLLAKNARVKRHFYSLIAGFVEAGETLEEAVAREVLEETGLTVNNIRYQGSQPWPFPHQLMVGFFADYVDGSLVLQEDELSDAGWFAPGDTPPIPPETTIAGRLIQAMEREIAGDVSAG</sequence>